<feature type="chain" id="PRO_5012169281" evidence="1">
    <location>
        <begin position="29"/>
        <end position="71"/>
    </location>
</feature>
<dbReference type="RefSeq" id="XP_040721610.1">
    <property type="nucleotide sequence ID" value="XM_040854441.1"/>
</dbReference>
<gene>
    <name evidence="2" type="ORF">BCR38DRAFT_25553</name>
</gene>
<dbReference type="Proteomes" id="UP000193689">
    <property type="component" value="Unassembled WGS sequence"/>
</dbReference>
<comment type="caution">
    <text evidence="2">The sequence shown here is derived from an EMBL/GenBank/DDBJ whole genome shotgun (WGS) entry which is preliminary data.</text>
</comment>
<dbReference type="AlphaFoldDB" id="A0A1Y2EKF9"/>
<name>A0A1Y2EKF9_9PEZI</name>
<keyword evidence="3" id="KW-1185">Reference proteome</keyword>
<proteinExistence type="predicted"/>
<accession>A0A1Y2EKF9</accession>
<reference evidence="2 3" key="1">
    <citation type="submission" date="2016-07" db="EMBL/GenBank/DDBJ databases">
        <title>Pervasive Adenine N6-methylation of Active Genes in Fungi.</title>
        <authorList>
            <consortium name="DOE Joint Genome Institute"/>
            <person name="Mondo S.J."/>
            <person name="Dannebaum R.O."/>
            <person name="Kuo R.C."/>
            <person name="Labutti K."/>
            <person name="Haridas S."/>
            <person name="Kuo A."/>
            <person name="Salamov A."/>
            <person name="Ahrendt S.R."/>
            <person name="Lipzen A."/>
            <person name="Sullivan W."/>
            <person name="Andreopoulos W.B."/>
            <person name="Clum A."/>
            <person name="Lindquist E."/>
            <person name="Daum C."/>
            <person name="Ramamoorthy G.K."/>
            <person name="Gryganskyi A."/>
            <person name="Culley D."/>
            <person name="Magnuson J.K."/>
            <person name="James T.Y."/>
            <person name="O'Malley M.A."/>
            <person name="Stajich J.E."/>
            <person name="Spatafora J.W."/>
            <person name="Visel A."/>
            <person name="Grigoriev I.V."/>
        </authorList>
    </citation>
    <scope>NUCLEOTIDE SEQUENCE [LARGE SCALE GENOMIC DNA]</scope>
    <source>
        <strain evidence="2 3">CBS 129021</strain>
    </source>
</reference>
<keyword evidence="1" id="KW-0732">Signal</keyword>
<evidence type="ECO:0000313" key="3">
    <source>
        <dbReference type="Proteomes" id="UP000193689"/>
    </source>
</evidence>
<dbReference type="InParanoid" id="A0A1Y2EKF9"/>
<evidence type="ECO:0000256" key="1">
    <source>
        <dbReference type="SAM" id="SignalP"/>
    </source>
</evidence>
<dbReference type="EMBL" id="MCFJ01000001">
    <property type="protein sequence ID" value="ORY72018.1"/>
    <property type="molecule type" value="Genomic_DNA"/>
</dbReference>
<evidence type="ECO:0000313" key="2">
    <source>
        <dbReference type="EMBL" id="ORY72018.1"/>
    </source>
</evidence>
<protein>
    <submittedName>
        <fullName evidence="2">Uncharacterized protein</fullName>
    </submittedName>
</protein>
<feature type="signal peptide" evidence="1">
    <location>
        <begin position="1"/>
        <end position="28"/>
    </location>
</feature>
<sequence>MSNLSCWEGASNKLFWPALHLTRYLALALPTTPYVIPDSQVWLVSSSHSPMIMLPLVKKSTVYFSYCEIPR</sequence>
<dbReference type="GeneID" id="63770653"/>
<organism evidence="2 3">
    <name type="scientific">Pseudomassariella vexata</name>
    <dbReference type="NCBI Taxonomy" id="1141098"/>
    <lineage>
        <taxon>Eukaryota</taxon>
        <taxon>Fungi</taxon>
        <taxon>Dikarya</taxon>
        <taxon>Ascomycota</taxon>
        <taxon>Pezizomycotina</taxon>
        <taxon>Sordariomycetes</taxon>
        <taxon>Xylariomycetidae</taxon>
        <taxon>Amphisphaeriales</taxon>
        <taxon>Pseudomassariaceae</taxon>
        <taxon>Pseudomassariella</taxon>
    </lineage>
</organism>